<reference evidence="1 2" key="1">
    <citation type="submission" date="2017-02" db="EMBL/GenBank/DDBJ databases">
        <title>isolation and characterization of a novel temperate virus Aeropyrum globular virus 1 infecting hyperthermophilic archaeon Aeropyrum.</title>
        <authorList>
            <person name="Yumiya M."/>
            <person name="Yoshida T."/>
            <person name="Sako Y."/>
        </authorList>
    </citation>
    <scope>NUCLEOTIDE SEQUENCE [LARGE SCALE GENOMIC DNA]</scope>
    <source>
        <strain evidence="1 2">YK1-12-2013</strain>
    </source>
</reference>
<dbReference type="EMBL" id="BDMD01000040">
    <property type="protein sequence ID" value="GBF09059.1"/>
    <property type="molecule type" value="Genomic_DNA"/>
</dbReference>
<gene>
    <name evidence="1" type="ORF">apy_07840</name>
</gene>
<dbReference type="AlphaFoldDB" id="A0A401H9P7"/>
<name>A0A401H9P7_AERPX</name>
<protein>
    <submittedName>
        <fullName evidence="1">Uncharacterized protein</fullName>
    </submittedName>
</protein>
<comment type="caution">
    <text evidence="1">The sequence shown here is derived from an EMBL/GenBank/DDBJ whole genome shotgun (WGS) entry which is preliminary data.</text>
</comment>
<organism evidence="1 2">
    <name type="scientific">Aeropyrum pernix</name>
    <dbReference type="NCBI Taxonomy" id="56636"/>
    <lineage>
        <taxon>Archaea</taxon>
        <taxon>Thermoproteota</taxon>
        <taxon>Thermoprotei</taxon>
        <taxon>Desulfurococcales</taxon>
        <taxon>Desulfurococcaceae</taxon>
        <taxon>Aeropyrum</taxon>
    </lineage>
</organism>
<dbReference type="RefSeq" id="WP_131160071.1">
    <property type="nucleotide sequence ID" value="NZ_BDMD01000040.1"/>
</dbReference>
<dbReference type="Proteomes" id="UP000291213">
    <property type="component" value="Unassembled WGS sequence"/>
</dbReference>
<evidence type="ECO:0000313" key="1">
    <source>
        <dbReference type="EMBL" id="GBF09059.1"/>
    </source>
</evidence>
<proteinExistence type="predicted"/>
<accession>A0A401H9P7</accession>
<evidence type="ECO:0000313" key="2">
    <source>
        <dbReference type="Proteomes" id="UP000291213"/>
    </source>
</evidence>
<sequence>MSSEEAIIRVRLTRWIVEEARKRGLEEEAIARAAIKLALLEEILSKHGFNEEDLDMEAILDKW</sequence>